<keyword evidence="1 8" id="KW-0813">Transport</keyword>
<keyword evidence="10" id="KW-1185">Reference proteome</keyword>
<evidence type="ECO:0000256" key="6">
    <source>
        <dbReference type="ARBA" id="ARBA00023136"/>
    </source>
</evidence>
<keyword evidence="7 8" id="KW-0464">Manganese</keyword>
<keyword evidence="2 8" id="KW-1003">Cell membrane</keyword>
<evidence type="ECO:0000256" key="8">
    <source>
        <dbReference type="HAMAP-Rule" id="MF_01521"/>
    </source>
</evidence>
<dbReference type="AlphaFoldDB" id="A0A4U6QJ81"/>
<evidence type="ECO:0000256" key="4">
    <source>
        <dbReference type="ARBA" id="ARBA00022989"/>
    </source>
</evidence>
<dbReference type="EMBL" id="SZZH01000001">
    <property type="protein sequence ID" value="TKV60331.1"/>
    <property type="molecule type" value="Genomic_DNA"/>
</dbReference>
<evidence type="ECO:0000256" key="3">
    <source>
        <dbReference type="ARBA" id="ARBA00022692"/>
    </source>
</evidence>
<dbReference type="Pfam" id="PF02659">
    <property type="entry name" value="Mntp"/>
    <property type="match status" value="1"/>
</dbReference>
<comment type="subcellular location">
    <subcellularLocation>
        <location evidence="8">Cell membrane</location>
        <topology evidence="8">Multi-pass membrane protein</topology>
    </subcellularLocation>
</comment>
<dbReference type="InterPro" id="IPR003810">
    <property type="entry name" value="Mntp/YtaF"/>
</dbReference>
<dbReference type="PANTHER" id="PTHR35529">
    <property type="entry name" value="MANGANESE EFFLUX PUMP MNTP-RELATED"/>
    <property type="match status" value="1"/>
</dbReference>
<keyword evidence="6 8" id="KW-0472">Membrane</keyword>
<protein>
    <recommendedName>
        <fullName evidence="8">Putative manganese efflux pump MntP</fullName>
    </recommendedName>
</protein>
<evidence type="ECO:0000313" key="10">
    <source>
        <dbReference type="Proteomes" id="UP000306985"/>
    </source>
</evidence>
<dbReference type="Proteomes" id="UP000306985">
    <property type="component" value="Unassembled WGS sequence"/>
</dbReference>
<dbReference type="GO" id="GO:0005384">
    <property type="term" value="F:manganese ion transmembrane transporter activity"/>
    <property type="evidence" value="ECO:0007669"/>
    <property type="project" value="UniProtKB-UniRule"/>
</dbReference>
<evidence type="ECO:0000313" key="9">
    <source>
        <dbReference type="EMBL" id="TKV60331.1"/>
    </source>
</evidence>
<comment type="function">
    <text evidence="8">Probably functions as a manganese efflux pump.</text>
</comment>
<feature type="transmembrane region" description="Helical" evidence="8">
    <location>
        <begin position="167"/>
        <end position="184"/>
    </location>
</feature>
<feature type="transmembrane region" description="Helical" evidence="8">
    <location>
        <begin position="71"/>
        <end position="89"/>
    </location>
</feature>
<feature type="transmembrane region" description="Helical" evidence="8">
    <location>
        <begin position="134"/>
        <end position="155"/>
    </location>
</feature>
<proteinExistence type="inferred from homology"/>
<dbReference type="RefSeq" id="WP_137447634.1">
    <property type="nucleotide sequence ID" value="NZ_SZZH01000001.1"/>
</dbReference>
<gene>
    <name evidence="8" type="primary">mntP</name>
    <name evidence="9" type="ORF">FDO65_01005</name>
</gene>
<feature type="transmembrane region" description="Helical" evidence="8">
    <location>
        <begin position="6"/>
        <end position="26"/>
    </location>
</feature>
<feature type="transmembrane region" description="Helical" evidence="8">
    <location>
        <begin position="38"/>
        <end position="65"/>
    </location>
</feature>
<organism evidence="9 10">
    <name type="scientific">Nakamurella flava</name>
    <dbReference type="NCBI Taxonomy" id="2576308"/>
    <lineage>
        <taxon>Bacteria</taxon>
        <taxon>Bacillati</taxon>
        <taxon>Actinomycetota</taxon>
        <taxon>Actinomycetes</taxon>
        <taxon>Nakamurellales</taxon>
        <taxon>Nakamurellaceae</taxon>
        <taxon>Nakamurella</taxon>
    </lineage>
</organism>
<reference evidence="9 10" key="1">
    <citation type="submission" date="2019-05" db="EMBL/GenBank/DDBJ databases">
        <title>Nakamurella sp. N5BH11, whole genome shotgun sequence.</title>
        <authorList>
            <person name="Tuo L."/>
        </authorList>
    </citation>
    <scope>NUCLEOTIDE SEQUENCE [LARGE SCALE GENOMIC DNA]</scope>
    <source>
        <strain evidence="9 10">N5BH11</strain>
    </source>
</reference>
<dbReference type="GO" id="GO:0005886">
    <property type="term" value="C:plasma membrane"/>
    <property type="evidence" value="ECO:0007669"/>
    <property type="project" value="UniProtKB-SubCell"/>
</dbReference>
<accession>A0A4U6QJ81</accession>
<keyword evidence="5 8" id="KW-0406">Ion transport</keyword>
<sequence>MTFWPLFLIALGVSADAFAVALGKGLHLRRFTLGNAVLIAGAFGVFQAVMPLLGYFLGIGFSSFIEDFDHWIAFGLLGAIGAKMLWEAFRGDHADEEVDTDRVDLKELTVLAIATSIDALAVGVTFAFLPDVPIAGAVILVGVTTFVISFAGVLLGHRVGHRFGKPAEIAGGLILIAIGTKILADHLGWF</sequence>
<dbReference type="HAMAP" id="MF_01521">
    <property type="entry name" value="MntP_pump"/>
    <property type="match status" value="1"/>
</dbReference>
<dbReference type="InterPro" id="IPR022929">
    <property type="entry name" value="Put_MntP"/>
</dbReference>
<keyword evidence="4 8" id="KW-1133">Transmembrane helix</keyword>
<dbReference type="OrthoDB" id="9811590at2"/>
<name>A0A4U6QJ81_9ACTN</name>
<evidence type="ECO:0000256" key="2">
    <source>
        <dbReference type="ARBA" id="ARBA00022475"/>
    </source>
</evidence>
<evidence type="ECO:0000256" key="1">
    <source>
        <dbReference type="ARBA" id="ARBA00022448"/>
    </source>
</evidence>
<feature type="transmembrane region" description="Helical" evidence="8">
    <location>
        <begin position="110"/>
        <end position="128"/>
    </location>
</feature>
<dbReference type="PANTHER" id="PTHR35529:SF1">
    <property type="entry name" value="MANGANESE EFFLUX PUMP MNTP-RELATED"/>
    <property type="match status" value="1"/>
</dbReference>
<comment type="similarity">
    <text evidence="8">Belongs to the MntP (TC 9.B.29) family.</text>
</comment>
<comment type="caution">
    <text evidence="9">The sequence shown here is derived from an EMBL/GenBank/DDBJ whole genome shotgun (WGS) entry which is preliminary data.</text>
</comment>
<evidence type="ECO:0000256" key="5">
    <source>
        <dbReference type="ARBA" id="ARBA00023065"/>
    </source>
</evidence>
<keyword evidence="3 8" id="KW-0812">Transmembrane</keyword>
<evidence type="ECO:0000256" key="7">
    <source>
        <dbReference type="ARBA" id="ARBA00023211"/>
    </source>
</evidence>